<dbReference type="EMBL" id="JAFMYU010000008">
    <property type="protein sequence ID" value="MBO0931813.1"/>
    <property type="molecule type" value="Genomic_DNA"/>
</dbReference>
<keyword evidence="1" id="KW-0238">DNA-binding</keyword>
<evidence type="ECO:0000256" key="1">
    <source>
        <dbReference type="ARBA" id="ARBA00023125"/>
    </source>
</evidence>
<organism evidence="3 4">
    <name type="scientific">Fibrella aquatilis</name>
    <dbReference type="NCBI Taxonomy" id="2817059"/>
    <lineage>
        <taxon>Bacteria</taxon>
        <taxon>Pseudomonadati</taxon>
        <taxon>Bacteroidota</taxon>
        <taxon>Cytophagia</taxon>
        <taxon>Cytophagales</taxon>
        <taxon>Spirosomataceae</taxon>
        <taxon>Fibrella</taxon>
    </lineage>
</organism>
<dbReference type="Proteomes" id="UP000664795">
    <property type="component" value="Unassembled WGS sequence"/>
</dbReference>
<sequence length="327" mass="37060">MNTTLSSLHLLMLLDYADCRGVSKSSLQALLDTPESELHDEQGRVSMDEYGRVWERLLQRIQDPHLGLHYGYFLNLKALGMMYQISLACSSIEQALGLLDGYLASTFPLVTISTKVGKDQFVIKLQSDVQNDLVRKQVLDSVLFLMYREISLMIEGDIAEVQLPYDTLDEYRRLCSSLVVQANTHGLIIDTRQVAGSINRRRLKNVELLLPAFLQLVNQPSPLHTPFSDQVKKMTLNLCSPELPGLDQVVAQFALSHRTFQRKLTEENTSFRAIADDIKRQLAQYLEQGRSLRTQDIAYVLGYSSASAYLHTAKKWRRQAAGSHSLR</sequence>
<protein>
    <submittedName>
        <fullName evidence="3">AraC family transcriptional regulator ligand-binding domain-containing protein</fullName>
    </submittedName>
</protein>
<dbReference type="InterPro" id="IPR032687">
    <property type="entry name" value="AraC-type_N"/>
</dbReference>
<reference evidence="3 4" key="1">
    <citation type="submission" date="2021-03" db="EMBL/GenBank/DDBJ databases">
        <title>Fibrella sp. HMF5036 genome sequencing and assembly.</title>
        <authorList>
            <person name="Kang H."/>
            <person name="Kim H."/>
            <person name="Bae S."/>
            <person name="Joh K."/>
        </authorList>
    </citation>
    <scope>NUCLEOTIDE SEQUENCE [LARGE SCALE GENOMIC DNA]</scope>
    <source>
        <strain evidence="3 4">HMF5036</strain>
    </source>
</reference>
<dbReference type="GO" id="GO:0005829">
    <property type="term" value="C:cytosol"/>
    <property type="evidence" value="ECO:0007669"/>
    <property type="project" value="TreeGrafter"/>
</dbReference>
<comment type="caution">
    <text evidence="3">The sequence shown here is derived from an EMBL/GenBank/DDBJ whole genome shotgun (WGS) entry which is preliminary data.</text>
</comment>
<dbReference type="GO" id="GO:0003700">
    <property type="term" value="F:DNA-binding transcription factor activity"/>
    <property type="evidence" value="ECO:0007669"/>
    <property type="project" value="InterPro"/>
</dbReference>
<dbReference type="RefSeq" id="WP_207335774.1">
    <property type="nucleotide sequence ID" value="NZ_JAFMYU010000008.1"/>
</dbReference>
<dbReference type="PANTHER" id="PTHR47894">
    <property type="entry name" value="HTH-TYPE TRANSCRIPTIONAL REGULATOR GADX"/>
    <property type="match status" value="1"/>
</dbReference>
<evidence type="ECO:0000313" key="4">
    <source>
        <dbReference type="Proteomes" id="UP000664795"/>
    </source>
</evidence>
<evidence type="ECO:0000313" key="3">
    <source>
        <dbReference type="EMBL" id="MBO0931813.1"/>
    </source>
</evidence>
<gene>
    <name evidence="3" type="ORF">J2I48_12460</name>
</gene>
<dbReference type="PANTHER" id="PTHR47894:SF1">
    <property type="entry name" value="HTH-TYPE TRANSCRIPTIONAL REGULATOR VQSM"/>
    <property type="match status" value="1"/>
</dbReference>
<dbReference type="AlphaFoldDB" id="A0A939G5Y2"/>
<proteinExistence type="predicted"/>
<dbReference type="GO" id="GO:0000976">
    <property type="term" value="F:transcription cis-regulatory region binding"/>
    <property type="evidence" value="ECO:0007669"/>
    <property type="project" value="TreeGrafter"/>
</dbReference>
<dbReference type="Gene3D" id="1.10.10.60">
    <property type="entry name" value="Homeodomain-like"/>
    <property type="match status" value="1"/>
</dbReference>
<dbReference type="Pfam" id="PF12625">
    <property type="entry name" value="Arabinose_bd"/>
    <property type="match status" value="1"/>
</dbReference>
<feature type="domain" description="HTH araC/xylS-type" evidence="2">
    <location>
        <begin position="242"/>
        <end position="325"/>
    </location>
</feature>
<name>A0A939G5Y2_9BACT</name>
<evidence type="ECO:0000259" key="2">
    <source>
        <dbReference type="SMART" id="SM00342"/>
    </source>
</evidence>
<keyword evidence="4" id="KW-1185">Reference proteome</keyword>
<dbReference type="SMART" id="SM00342">
    <property type="entry name" value="HTH_ARAC"/>
    <property type="match status" value="1"/>
</dbReference>
<dbReference type="InterPro" id="IPR018060">
    <property type="entry name" value="HTH_AraC"/>
</dbReference>
<accession>A0A939G5Y2</accession>